<evidence type="ECO:0000313" key="2">
    <source>
        <dbReference type="Proteomes" id="UP001143856"/>
    </source>
</evidence>
<proteinExistence type="predicted"/>
<protein>
    <submittedName>
        <fullName evidence="1">Uncharacterized protein</fullName>
    </submittedName>
</protein>
<evidence type="ECO:0000313" key="1">
    <source>
        <dbReference type="EMBL" id="KAJ2972458.1"/>
    </source>
</evidence>
<dbReference type="Proteomes" id="UP001143856">
    <property type="component" value="Unassembled WGS sequence"/>
</dbReference>
<reference evidence="1" key="1">
    <citation type="submission" date="2022-10" db="EMBL/GenBank/DDBJ databases">
        <title>Genome Sequence of Xylaria curta.</title>
        <authorList>
            <person name="Buettner E."/>
        </authorList>
    </citation>
    <scope>NUCLEOTIDE SEQUENCE</scope>
    <source>
        <strain evidence="1">Babe10</strain>
    </source>
</reference>
<dbReference type="EMBL" id="JAPDGR010003157">
    <property type="protein sequence ID" value="KAJ2972458.1"/>
    <property type="molecule type" value="Genomic_DNA"/>
</dbReference>
<accession>A0ACC1N109</accession>
<organism evidence="1 2">
    <name type="scientific">Xylaria curta</name>
    <dbReference type="NCBI Taxonomy" id="42375"/>
    <lineage>
        <taxon>Eukaryota</taxon>
        <taxon>Fungi</taxon>
        <taxon>Dikarya</taxon>
        <taxon>Ascomycota</taxon>
        <taxon>Pezizomycotina</taxon>
        <taxon>Sordariomycetes</taxon>
        <taxon>Xylariomycetidae</taxon>
        <taxon>Xylariales</taxon>
        <taxon>Xylariaceae</taxon>
        <taxon>Xylaria</taxon>
    </lineage>
</organism>
<name>A0ACC1N109_9PEZI</name>
<sequence length="185" mass="20793">MRDLAPNSKIRTTQATVNPTENGPHSTTSSGRIIDPNDPDYNPAVFHNEILEKFVCPYKSCGKKFHNAFTLTQHLRSPAHNGGRISCICCKKICTTVATLIGHMETATNCPIRDTDSFQRALGQITGGIMGYHRRSGMFYIDKSSVEELFNLRSKSLTESKREIKKPEAYIPKPLKSLEDSHDHW</sequence>
<comment type="caution">
    <text evidence="1">The sequence shown here is derived from an EMBL/GenBank/DDBJ whole genome shotgun (WGS) entry which is preliminary data.</text>
</comment>
<keyword evidence="2" id="KW-1185">Reference proteome</keyword>
<gene>
    <name evidence="1" type="ORF">NUW58_g9181</name>
</gene>